<evidence type="ECO:0000256" key="3">
    <source>
        <dbReference type="ARBA" id="ARBA00022692"/>
    </source>
</evidence>
<evidence type="ECO:0000256" key="5">
    <source>
        <dbReference type="ARBA" id="ARBA00023136"/>
    </source>
</evidence>
<feature type="transmembrane region" description="Helical" evidence="6">
    <location>
        <begin position="267"/>
        <end position="291"/>
    </location>
</feature>
<evidence type="ECO:0000256" key="2">
    <source>
        <dbReference type="ARBA" id="ARBA00009773"/>
    </source>
</evidence>
<keyword evidence="4 6" id="KW-1133">Transmembrane helix</keyword>
<protein>
    <submittedName>
        <fullName evidence="7">Sporulation integral membrane protein YtvI</fullName>
    </submittedName>
</protein>
<feature type="transmembrane region" description="Helical" evidence="6">
    <location>
        <begin position="64"/>
        <end position="89"/>
    </location>
</feature>
<accession>A0ABW2UUB9</accession>
<dbReference type="RefSeq" id="WP_382357171.1">
    <property type="nucleotide sequence ID" value="NZ_JBHTGR010000001.1"/>
</dbReference>
<comment type="caution">
    <text evidence="7">The sequence shown here is derived from an EMBL/GenBank/DDBJ whole genome shotgun (WGS) entry which is preliminary data.</text>
</comment>
<evidence type="ECO:0000256" key="4">
    <source>
        <dbReference type="ARBA" id="ARBA00022989"/>
    </source>
</evidence>
<dbReference type="InterPro" id="IPR002549">
    <property type="entry name" value="AI-2E-like"/>
</dbReference>
<feature type="transmembrane region" description="Helical" evidence="6">
    <location>
        <begin position="241"/>
        <end position="262"/>
    </location>
</feature>
<feature type="transmembrane region" description="Helical" evidence="6">
    <location>
        <begin position="159"/>
        <end position="178"/>
    </location>
</feature>
<evidence type="ECO:0000256" key="6">
    <source>
        <dbReference type="SAM" id="Phobius"/>
    </source>
</evidence>
<feature type="transmembrane region" description="Helical" evidence="6">
    <location>
        <begin position="212"/>
        <end position="235"/>
    </location>
</feature>
<keyword evidence="3 6" id="KW-0812">Transmembrane</keyword>
<evidence type="ECO:0000313" key="8">
    <source>
        <dbReference type="Proteomes" id="UP001596620"/>
    </source>
</evidence>
<proteinExistence type="inferred from homology"/>
<dbReference type="Pfam" id="PF01594">
    <property type="entry name" value="AI-2E_transport"/>
    <property type="match status" value="1"/>
</dbReference>
<comment type="similarity">
    <text evidence="2">Belongs to the autoinducer-2 exporter (AI-2E) (TC 2.A.86) family.</text>
</comment>
<keyword evidence="5 6" id="KW-0472">Membrane</keyword>
<organism evidence="7 8">
    <name type="scientific">Lentibacillus kimchii</name>
    <dbReference type="NCBI Taxonomy" id="1542911"/>
    <lineage>
        <taxon>Bacteria</taxon>
        <taxon>Bacillati</taxon>
        <taxon>Bacillota</taxon>
        <taxon>Bacilli</taxon>
        <taxon>Bacillales</taxon>
        <taxon>Bacillaceae</taxon>
        <taxon>Lentibacillus</taxon>
    </lineage>
</organism>
<dbReference type="Proteomes" id="UP001596620">
    <property type="component" value="Unassembled WGS sequence"/>
</dbReference>
<dbReference type="PANTHER" id="PTHR21716:SF68">
    <property type="entry name" value="TRANSPORT PROTEIN YTVI-RELATED"/>
    <property type="match status" value="1"/>
</dbReference>
<reference evidence="8" key="1">
    <citation type="journal article" date="2019" name="Int. J. Syst. Evol. Microbiol.">
        <title>The Global Catalogue of Microorganisms (GCM) 10K type strain sequencing project: providing services to taxonomists for standard genome sequencing and annotation.</title>
        <authorList>
            <consortium name="The Broad Institute Genomics Platform"/>
            <consortium name="The Broad Institute Genome Sequencing Center for Infectious Disease"/>
            <person name="Wu L."/>
            <person name="Ma J."/>
        </authorList>
    </citation>
    <scope>NUCLEOTIDE SEQUENCE [LARGE SCALE GENOMIC DNA]</scope>
    <source>
        <strain evidence="8">JCM 30234</strain>
    </source>
</reference>
<name>A0ABW2UUB9_9BACI</name>
<gene>
    <name evidence="7" type="primary">ytvI</name>
    <name evidence="7" type="ORF">ACFQU8_00375</name>
</gene>
<sequence>MFGSITKRQWTLIFLAIILLLTLVFILPIAIPLVIAFITALILNPFIRFMQRKIKTGRKTAVIMAFLIFLVFLGISGAFIVTTAVTHVVNFVEDIPSYITELNQIYDTWEASFKNYTKNLPDEFYEQVTGTIETQLISINETLKETITIDRLAQFVASIPQYLISFIVYLIALFLFMLEMPALKSKFYNLLRDETAEKVSFMNRRLIDVVTGFIKAQFLVSLLIFAVALAGLFLITPDVAILMSVIIWIVDFVPIIGSIAILGPWALLAFVAGNISLGIQLTVLAIILLVIRRTVEPKVMGQRIGLSPLATLIAMFLGIKLLGLLGFIIGPLILIAFNSAREAGIIKWQTKI</sequence>
<evidence type="ECO:0000256" key="1">
    <source>
        <dbReference type="ARBA" id="ARBA00004141"/>
    </source>
</evidence>
<evidence type="ECO:0000313" key="7">
    <source>
        <dbReference type="EMBL" id="MFC7745693.1"/>
    </source>
</evidence>
<dbReference type="PANTHER" id="PTHR21716">
    <property type="entry name" value="TRANSMEMBRANE PROTEIN"/>
    <property type="match status" value="1"/>
</dbReference>
<feature type="transmembrane region" description="Helical" evidence="6">
    <location>
        <begin position="12"/>
        <end position="43"/>
    </location>
</feature>
<keyword evidence="8" id="KW-1185">Reference proteome</keyword>
<dbReference type="EMBL" id="JBHTGR010000001">
    <property type="protein sequence ID" value="MFC7745693.1"/>
    <property type="molecule type" value="Genomic_DNA"/>
</dbReference>
<dbReference type="NCBIfam" id="TIGR02872">
    <property type="entry name" value="spore_ytvI"/>
    <property type="match status" value="1"/>
</dbReference>
<feature type="transmembrane region" description="Helical" evidence="6">
    <location>
        <begin position="311"/>
        <end position="337"/>
    </location>
</feature>
<comment type="subcellular location">
    <subcellularLocation>
        <location evidence="1">Membrane</location>
        <topology evidence="1">Multi-pass membrane protein</topology>
    </subcellularLocation>
</comment>
<dbReference type="InterPro" id="IPR014227">
    <property type="entry name" value="YtvI-like"/>
</dbReference>